<dbReference type="GO" id="GO:0005736">
    <property type="term" value="C:RNA polymerase I complex"/>
    <property type="evidence" value="ECO:0007669"/>
    <property type="project" value="TreeGrafter"/>
</dbReference>
<name>A0A8K9XA41_ONCMY</name>
<feature type="region of interest" description="Disordered" evidence="1">
    <location>
        <begin position="1"/>
        <end position="24"/>
    </location>
</feature>
<feature type="domain" description="RNA polymerase Rpb5 N-terminal" evidence="2">
    <location>
        <begin position="31"/>
        <end position="66"/>
    </location>
</feature>
<dbReference type="AlphaFoldDB" id="A0A8K9XA41"/>
<dbReference type="PANTHER" id="PTHR10535:SF0">
    <property type="entry name" value="DNA-DIRECTED RNA POLYMERASES I, II, AND III SUBUNIT RPABC1"/>
    <property type="match status" value="1"/>
</dbReference>
<evidence type="ECO:0000313" key="4">
    <source>
        <dbReference type="Proteomes" id="UP000694395"/>
    </source>
</evidence>
<reference evidence="3" key="2">
    <citation type="submission" date="2025-08" db="UniProtKB">
        <authorList>
            <consortium name="Ensembl"/>
        </authorList>
    </citation>
    <scope>IDENTIFICATION</scope>
</reference>
<evidence type="ECO:0000259" key="2">
    <source>
        <dbReference type="Pfam" id="PF03871"/>
    </source>
</evidence>
<dbReference type="InterPro" id="IPR036710">
    <property type="entry name" value="RNA_pol_Rpb5_N_sf"/>
</dbReference>
<keyword evidence="4" id="KW-1185">Reference proteome</keyword>
<dbReference type="GO" id="GO:0005665">
    <property type="term" value="C:RNA polymerase II, core complex"/>
    <property type="evidence" value="ECO:0007669"/>
    <property type="project" value="TreeGrafter"/>
</dbReference>
<accession>A0A8K9XA41</accession>
<proteinExistence type="predicted"/>
<dbReference type="GeneTree" id="ENSGT00390000013841"/>
<dbReference type="Gene3D" id="3.40.1340.10">
    <property type="entry name" value="RNA polymerase, Rpb5, N-terminal domain"/>
    <property type="match status" value="1"/>
</dbReference>
<organism evidence="3 4">
    <name type="scientific">Oncorhynchus mykiss</name>
    <name type="common">Rainbow trout</name>
    <name type="synonym">Salmo gairdneri</name>
    <dbReference type="NCBI Taxonomy" id="8022"/>
    <lineage>
        <taxon>Eukaryota</taxon>
        <taxon>Metazoa</taxon>
        <taxon>Chordata</taxon>
        <taxon>Craniata</taxon>
        <taxon>Vertebrata</taxon>
        <taxon>Euteleostomi</taxon>
        <taxon>Actinopterygii</taxon>
        <taxon>Neopterygii</taxon>
        <taxon>Teleostei</taxon>
        <taxon>Protacanthopterygii</taxon>
        <taxon>Salmoniformes</taxon>
        <taxon>Salmonidae</taxon>
        <taxon>Salmoninae</taxon>
        <taxon>Oncorhynchus</taxon>
    </lineage>
</organism>
<dbReference type="GO" id="GO:0006362">
    <property type="term" value="P:transcription elongation by RNA polymerase I"/>
    <property type="evidence" value="ECO:0007669"/>
    <property type="project" value="TreeGrafter"/>
</dbReference>
<evidence type="ECO:0000256" key="1">
    <source>
        <dbReference type="SAM" id="MobiDB-lite"/>
    </source>
</evidence>
<dbReference type="SUPFAM" id="SSF53036">
    <property type="entry name" value="Eukaryotic RPB5 N-terminal domain"/>
    <property type="match status" value="1"/>
</dbReference>
<evidence type="ECO:0000313" key="3">
    <source>
        <dbReference type="Ensembl" id="ENSOMYP00000130215.1"/>
    </source>
</evidence>
<feature type="compositionally biased region" description="Basic and acidic residues" evidence="1">
    <location>
        <begin position="1"/>
        <end position="13"/>
    </location>
</feature>
<reference evidence="3" key="3">
    <citation type="submission" date="2025-09" db="UniProtKB">
        <authorList>
            <consortium name="Ensembl"/>
        </authorList>
    </citation>
    <scope>IDENTIFICATION</scope>
</reference>
<dbReference type="Ensembl" id="ENSOMYT00000165041.1">
    <property type="protein sequence ID" value="ENSOMYP00000130215.1"/>
    <property type="gene ID" value="ENSOMYG00000061676.1"/>
</dbReference>
<dbReference type="Proteomes" id="UP000694395">
    <property type="component" value="Chromosome 5"/>
</dbReference>
<sequence length="131" mass="15037">MVQTHQDSREEGTTKPIPPQETKKICQFEDKPSKVHNDDPTDQMFVFFSEKHKVGIKTVKKYCQRMQEENITRAVLHCTAYSRLQQGDPVARYFGLKRGQVQIHLIDLLPKMRQYVVEAPLAVITAVSLPG</sequence>
<dbReference type="GO" id="GO:0003677">
    <property type="term" value="F:DNA binding"/>
    <property type="evidence" value="ECO:0007669"/>
    <property type="project" value="InterPro"/>
</dbReference>
<dbReference type="PANTHER" id="PTHR10535">
    <property type="entry name" value="DNA-DIRECTED RNA POLYMERASES I, II, AND III SUBUNIT RPABC1"/>
    <property type="match status" value="1"/>
</dbReference>
<dbReference type="Pfam" id="PF03871">
    <property type="entry name" value="RNA_pol_Rpb5_N"/>
    <property type="match status" value="1"/>
</dbReference>
<dbReference type="GO" id="GO:0003899">
    <property type="term" value="F:DNA-directed RNA polymerase activity"/>
    <property type="evidence" value="ECO:0007669"/>
    <property type="project" value="InterPro"/>
</dbReference>
<dbReference type="GO" id="GO:0042797">
    <property type="term" value="P:tRNA transcription by RNA polymerase III"/>
    <property type="evidence" value="ECO:0007669"/>
    <property type="project" value="TreeGrafter"/>
</dbReference>
<dbReference type="InterPro" id="IPR014381">
    <property type="entry name" value="Arch_Rpo5/euc_Rpb5"/>
</dbReference>
<protein>
    <submittedName>
        <fullName evidence="3">Polymerase (RNA) II (DNA directed) polypeptide E, b</fullName>
    </submittedName>
</protein>
<reference evidence="3" key="1">
    <citation type="submission" date="2020-07" db="EMBL/GenBank/DDBJ databases">
        <title>A long reads based de novo assembly of the rainbow trout Arlee double haploid line genome.</title>
        <authorList>
            <person name="Gao G."/>
            <person name="Palti Y."/>
        </authorList>
    </citation>
    <scope>NUCLEOTIDE SEQUENCE [LARGE SCALE GENOMIC DNA]</scope>
</reference>
<dbReference type="InterPro" id="IPR005571">
    <property type="entry name" value="RNA_pol_Rpb5_N"/>
</dbReference>
<dbReference type="GO" id="GO:0005666">
    <property type="term" value="C:RNA polymerase III complex"/>
    <property type="evidence" value="ECO:0007669"/>
    <property type="project" value="TreeGrafter"/>
</dbReference>
<dbReference type="GO" id="GO:0006366">
    <property type="term" value="P:transcription by RNA polymerase II"/>
    <property type="evidence" value="ECO:0007669"/>
    <property type="project" value="TreeGrafter"/>
</dbReference>